<keyword evidence="11" id="KW-1185">Reference proteome</keyword>
<dbReference type="CDD" id="cd09597">
    <property type="entry name" value="M4_TLP"/>
    <property type="match status" value="1"/>
</dbReference>
<evidence type="ECO:0000256" key="8">
    <source>
        <dbReference type="SAM" id="SignalP"/>
    </source>
</evidence>
<dbReference type="SUPFAM" id="SSF51055">
    <property type="entry name" value="Carbohydrate binding domain"/>
    <property type="match status" value="1"/>
</dbReference>
<evidence type="ECO:0000256" key="4">
    <source>
        <dbReference type="ARBA" id="ARBA00022729"/>
    </source>
</evidence>
<dbReference type="InterPro" id="IPR003610">
    <property type="entry name" value="CBM5/12"/>
</dbReference>
<sequence>MKRRLLTAGTTLTVLAGMLTATAVGQAAADPGPAAAAPPSALAAAVNAADQAAAAGLDALAKGPGETYERQSVTPWLGGLYSVAYERSYQGLPVVGGDAVVIADGQGRVRGLQAAATGPVGGSTTPLVSAAKAEKTARTRLASVDGVELRRLVVRVKDGTGRLAWETVLGGRTATAPSRLHVFVDARSGEVIDSYDDVKAGTANSKWNGPAPVTIGTTASGGSYSLRDPNRPGLSCADYSSGQVFSKSSDSWGNGSPTSKETGCADVMFAAQKEWDMLRDWLGRNGHNGNGGSWPVKVGLNDVNAYWDGSSVSIGHNNANEWIAAIDVVGHEFGHGIDQYTPGGANNENGLGEGTGDIFGALTEAYANEPSPYDSPDYTVGEMINLVGRGPIRNMANPSQVNNDPNCYSSSIPSTEVHAAAGPLNHWFYLLAEGSNPGGGKPTSPTCNNSSVTGIGIKDAGRIFYGGMLLKTSGMTYKRYRTATLTAARSLDPSCNLFTRTKAAWDAVSVPAQSGDPTCTSTGPEFSMTLNPASGSVQPGSSATAAVNTSVVSGSAQTVDLTASGAPAGATVSFSPSSVQAGASATMTVATSAATPAGSYVITVTGTGATTHTAQYTLTVGGGNPGGNAPDVSVANVQAHLAQLNTIASQNGGNRRAGTAGHSQSLAYVKGKLQAAGYTVSEQTCTSCTYQSNNLIADWPGGPSDQVTMFGAHLDGVGAGPGINDNGSGSAVLLETALVLAQQNPGLTRHVRFAWWTGEEQGLQGSQYYVGQLSSGQRSAIKGYYNFDMVGSPNAGYFVNNLNSAASAPMKAYWESLGLQPEENVEGQGRSDDYSFQQAGIPTSGYAAGASATKTSAQAAKWGGTAGRAYDSCYHSACDTTANINATALDRSADGVSYTLWKTSVGGGQPTSDFSIAVNPATGTTTPGGSVSATVSTATSSGSAQTVNLAVSGAPSGVTASVSPSSVQSGGSATLNVAVGSGTAAGTYTLTVTGTGSATHSTTYSLVVGTDPDPGGSWTPGTTYRAGDVVTFNGVSYRCIQGHTAQVGWEPPIVPALWQRI</sequence>
<dbReference type="InterPro" id="IPR050728">
    <property type="entry name" value="Zinc_Metalloprotease_M4"/>
</dbReference>
<dbReference type="EMBL" id="JBHSOD010000003">
    <property type="protein sequence ID" value="MFC5884105.1"/>
    <property type="molecule type" value="Genomic_DNA"/>
</dbReference>
<feature type="signal peptide" evidence="8">
    <location>
        <begin position="1"/>
        <end position="23"/>
    </location>
</feature>
<dbReference type="Gene3D" id="3.10.170.10">
    <property type="match status" value="1"/>
</dbReference>
<dbReference type="InterPro" id="IPR036573">
    <property type="entry name" value="CBM_sf_5/12"/>
</dbReference>
<evidence type="ECO:0000256" key="5">
    <source>
        <dbReference type="ARBA" id="ARBA00022801"/>
    </source>
</evidence>
<dbReference type="InterPro" id="IPR007484">
    <property type="entry name" value="Peptidase_M28"/>
</dbReference>
<comment type="caution">
    <text evidence="10">The sequence shown here is derived from an EMBL/GenBank/DDBJ whole genome shotgun (WGS) entry which is preliminary data.</text>
</comment>
<evidence type="ECO:0000256" key="1">
    <source>
        <dbReference type="ARBA" id="ARBA00005957"/>
    </source>
</evidence>
<organism evidence="10 11">
    <name type="scientific">Kitasatospora aburaviensis</name>
    <dbReference type="NCBI Taxonomy" id="67265"/>
    <lineage>
        <taxon>Bacteria</taxon>
        <taxon>Bacillati</taxon>
        <taxon>Actinomycetota</taxon>
        <taxon>Actinomycetes</taxon>
        <taxon>Kitasatosporales</taxon>
        <taxon>Streptomycetaceae</taxon>
        <taxon>Kitasatospora</taxon>
    </lineage>
</organism>
<feature type="domain" description="Chitin-binding type-3" evidence="9">
    <location>
        <begin position="1015"/>
        <end position="1061"/>
    </location>
</feature>
<evidence type="ECO:0000256" key="6">
    <source>
        <dbReference type="ARBA" id="ARBA00022833"/>
    </source>
</evidence>
<name>A0ABW1EQJ5_9ACTN</name>
<dbReference type="PANTHER" id="PTHR33794:SF1">
    <property type="entry name" value="BACILLOLYSIN"/>
    <property type="match status" value="1"/>
</dbReference>
<dbReference type="RefSeq" id="WP_313762555.1">
    <property type="nucleotide sequence ID" value="NZ_BAAAVH010000050.1"/>
</dbReference>
<keyword evidence="2" id="KW-0645">Protease</keyword>
<evidence type="ECO:0000259" key="9">
    <source>
        <dbReference type="SMART" id="SM00495"/>
    </source>
</evidence>
<dbReference type="SUPFAM" id="SSF55486">
    <property type="entry name" value="Metalloproteases ('zincins'), catalytic domain"/>
    <property type="match status" value="1"/>
</dbReference>
<accession>A0ABW1EQJ5</accession>
<protein>
    <submittedName>
        <fullName evidence="10">M28 family peptidase</fullName>
    </submittedName>
</protein>
<keyword evidence="7" id="KW-0482">Metalloprotease</keyword>
<evidence type="ECO:0000256" key="2">
    <source>
        <dbReference type="ARBA" id="ARBA00022670"/>
    </source>
</evidence>
<dbReference type="Proteomes" id="UP001596067">
    <property type="component" value="Unassembled WGS sequence"/>
</dbReference>
<dbReference type="InterPro" id="IPR027268">
    <property type="entry name" value="Peptidase_M4/M1_CTD_sf"/>
</dbReference>
<dbReference type="Gene3D" id="3.10.450.40">
    <property type="match status" value="1"/>
</dbReference>
<dbReference type="CDD" id="cd12214">
    <property type="entry name" value="ChiA1_BD"/>
    <property type="match status" value="1"/>
</dbReference>
<dbReference type="Pfam" id="PF04389">
    <property type="entry name" value="Peptidase_M28"/>
    <property type="match status" value="1"/>
</dbReference>
<dbReference type="InterPro" id="IPR001570">
    <property type="entry name" value="Peptidase_M4_C_domain"/>
</dbReference>
<dbReference type="InterPro" id="IPR041756">
    <property type="entry name" value="M28_SGAP-like"/>
</dbReference>
<evidence type="ECO:0000256" key="3">
    <source>
        <dbReference type="ARBA" id="ARBA00022723"/>
    </source>
</evidence>
<reference evidence="11" key="1">
    <citation type="journal article" date="2019" name="Int. J. Syst. Evol. Microbiol.">
        <title>The Global Catalogue of Microorganisms (GCM) 10K type strain sequencing project: providing services to taxonomists for standard genome sequencing and annotation.</title>
        <authorList>
            <consortium name="The Broad Institute Genomics Platform"/>
            <consortium name="The Broad Institute Genome Sequencing Center for Infectious Disease"/>
            <person name="Wu L."/>
            <person name="Ma J."/>
        </authorList>
    </citation>
    <scope>NUCLEOTIDE SEQUENCE [LARGE SCALE GENOMIC DNA]</scope>
    <source>
        <strain evidence="11">CGMCC 4.1469</strain>
    </source>
</reference>
<dbReference type="Gene3D" id="3.40.630.10">
    <property type="entry name" value="Zn peptidases"/>
    <property type="match status" value="1"/>
</dbReference>
<dbReference type="Pfam" id="PF02839">
    <property type="entry name" value="CBM_5_12"/>
    <property type="match status" value="1"/>
</dbReference>
<dbReference type="SUPFAM" id="SSF53187">
    <property type="entry name" value="Zn-dependent exopeptidases"/>
    <property type="match status" value="1"/>
</dbReference>
<feature type="chain" id="PRO_5045378357" evidence="8">
    <location>
        <begin position="24"/>
        <end position="1061"/>
    </location>
</feature>
<dbReference type="Gene3D" id="2.10.10.20">
    <property type="entry name" value="Carbohydrate-binding module superfamily 5/12"/>
    <property type="match status" value="1"/>
</dbReference>
<evidence type="ECO:0000313" key="10">
    <source>
        <dbReference type="EMBL" id="MFC5884105.1"/>
    </source>
</evidence>
<dbReference type="Gene3D" id="1.10.390.10">
    <property type="entry name" value="Neutral Protease Domain 2"/>
    <property type="match status" value="1"/>
</dbReference>
<comment type="similarity">
    <text evidence="1">Belongs to the peptidase M28 family. M28A subfamily.</text>
</comment>
<dbReference type="CDD" id="cd03876">
    <property type="entry name" value="M28_SGAP_like"/>
    <property type="match status" value="1"/>
</dbReference>
<evidence type="ECO:0000313" key="11">
    <source>
        <dbReference type="Proteomes" id="UP001596067"/>
    </source>
</evidence>
<dbReference type="PANTHER" id="PTHR33794">
    <property type="entry name" value="BACILLOLYSIN"/>
    <property type="match status" value="1"/>
</dbReference>
<dbReference type="InterPro" id="IPR013856">
    <property type="entry name" value="Peptidase_M4_domain"/>
</dbReference>
<dbReference type="Pfam" id="PF07504">
    <property type="entry name" value="FTP"/>
    <property type="match status" value="1"/>
</dbReference>
<keyword evidence="6" id="KW-0862">Zinc</keyword>
<gene>
    <name evidence="10" type="ORF">ACFP0N_03775</name>
</gene>
<evidence type="ECO:0000256" key="7">
    <source>
        <dbReference type="ARBA" id="ARBA00023049"/>
    </source>
</evidence>
<proteinExistence type="inferred from homology"/>
<dbReference type="Pfam" id="PF01447">
    <property type="entry name" value="Peptidase_M4"/>
    <property type="match status" value="1"/>
</dbReference>
<keyword evidence="3" id="KW-0479">Metal-binding</keyword>
<dbReference type="InterPro" id="IPR011096">
    <property type="entry name" value="FTP_domain"/>
</dbReference>
<dbReference type="SMART" id="SM00495">
    <property type="entry name" value="ChtBD3"/>
    <property type="match status" value="1"/>
</dbReference>
<dbReference type="Pfam" id="PF02868">
    <property type="entry name" value="Peptidase_M4_C"/>
    <property type="match status" value="1"/>
</dbReference>
<keyword evidence="4 8" id="KW-0732">Signal</keyword>
<keyword evidence="5" id="KW-0378">Hydrolase</keyword>